<organism evidence="7 8">
    <name type="scientific">Haloplasma contractile SSD-17B</name>
    <dbReference type="NCBI Taxonomy" id="1033810"/>
    <lineage>
        <taxon>Bacteria</taxon>
        <taxon>Bacillati</taxon>
        <taxon>Mycoplasmatota</taxon>
        <taxon>Mollicutes</taxon>
        <taxon>Haloplasmatales</taxon>
        <taxon>Haloplasmataceae</taxon>
        <taxon>Haloplasma</taxon>
    </lineage>
</organism>
<evidence type="ECO:0000256" key="6">
    <source>
        <dbReference type="SAM" id="MobiDB-lite"/>
    </source>
</evidence>
<evidence type="ECO:0000256" key="1">
    <source>
        <dbReference type="ARBA" id="ARBA00022434"/>
    </source>
</evidence>
<keyword evidence="5" id="KW-1284">Encapsulin nanocompartment</keyword>
<dbReference type="GO" id="GO:0046872">
    <property type="term" value="F:metal ion binding"/>
    <property type="evidence" value="ECO:0007669"/>
    <property type="project" value="UniProtKB-KW"/>
</dbReference>
<dbReference type="InterPro" id="IPR030907">
    <property type="entry name" value="Ferrit_encaps"/>
</dbReference>
<keyword evidence="2" id="KW-0479">Metal-binding</keyword>
<evidence type="ECO:0000256" key="5">
    <source>
        <dbReference type="ARBA" id="ARBA00033787"/>
    </source>
</evidence>
<comment type="subcellular location">
    <subcellularLocation>
        <location evidence="4">Encapsulin nanocompartment</location>
    </subcellularLocation>
</comment>
<comment type="caution">
    <text evidence="7">The sequence shown here is derived from an EMBL/GenBank/DDBJ whole genome shotgun (WGS) entry which is preliminary data.</text>
</comment>
<dbReference type="GO" id="GO:0004322">
    <property type="term" value="F:ferroxidase activity"/>
    <property type="evidence" value="ECO:0007669"/>
    <property type="project" value="InterPro"/>
</dbReference>
<dbReference type="GO" id="GO:0006879">
    <property type="term" value="P:intracellular iron ion homeostasis"/>
    <property type="evidence" value="ECO:0007669"/>
    <property type="project" value="UniProtKB-KW"/>
</dbReference>
<feature type="compositionally biased region" description="Polar residues" evidence="6">
    <location>
        <begin position="96"/>
        <end position="108"/>
    </location>
</feature>
<keyword evidence="8" id="KW-1185">Reference proteome</keyword>
<evidence type="ECO:0000256" key="2">
    <source>
        <dbReference type="ARBA" id="ARBA00022723"/>
    </source>
</evidence>
<dbReference type="eggNOG" id="COG3461">
    <property type="taxonomic scope" value="Bacteria"/>
</dbReference>
<protein>
    <recommendedName>
        <fullName evidence="9">Ferritin</fullName>
    </recommendedName>
</protein>
<dbReference type="EMBL" id="AFNU02000004">
    <property type="protein sequence ID" value="ERJ12502.1"/>
    <property type="molecule type" value="Genomic_DNA"/>
</dbReference>
<dbReference type="OrthoDB" id="9796238at2"/>
<accession>U2DW04</accession>
<keyword evidence="1" id="KW-0409">Iron storage</keyword>
<dbReference type="AlphaFoldDB" id="U2DW04"/>
<dbReference type="GO" id="GO:0140737">
    <property type="term" value="C:encapsulin nanocompartment"/>
    <property type="evidence" value="ECO:0007669"/>
    <property type="project" value="UniProtKB-SubCell"/>
</dbReference>
<dbReference type="InterPro" id="IPR054581">
    <property type="entry name" value="EncFtn-like"/>
</dbReference>
<dbReference type="SUPFAM" id="SSF47240">
    <property type="entry name" value="Ferritin-like"/>
    <property type="match status" value="1"/>
</dbReference>
<evidence type="ECO:0000313" key="8">
    <source>
        <dbReference type="Proteomes" id="UP000005707"/>
    </source>
</evidence>
<name>U2DW04_9MOLU</name>
<dbReference type="NCBIfam" id="TIGR04535">
    <property type="entry name" value="ferrit_encaps"/>
    <property type="match status" value="1"/>
</dbReference>
<dbReference type="InParanoid" id="U2DW04"/>
<reference evidence="7 8" key="2">
    <citation type="journal article" date="2013" name="PLoS ONE">
        <title>INDIGO - INtegrated Data Warehouse of MIcrobial GenOmes with Examples from the Red Sea Extremophiles.</title>
        <authorList>
            <person name="Alam I."/>
            <person name="Antunes A."/>
            <person name="Kamau A.A."/>
            <person name="Ba Alawi W."/>
            <person name="Kalkatawi M."/>
            <person name="Stingl U."/>
            <person name="Bajic V.B."/>
        </authorList>
    </citation>
    <scope>NUCLEOTIDE SEQUENCE [LARGE SCALE GENOMIC DNA]</scope>
    <source>
        <strain evidence="7 8">SSD-17B</strain>
    </source>
</reference>
<dbReference type="InterPro" id="IPR009078">
    <property type="entry name" value="Ferritin-like_SF"/>
</dbReference>
<dbReference type="Pfam" id="PF22277">
    <property type="entry name" value="EncFtn-like"/>
    <property type="match status" value="1"/>
</dbReference>
<reference evidence="7 8" key="1">
    <citation type="journal article" date="2011" name="J. Bacteriol.">
        <title>Genome sequence of Haloplasma contractile, an unusual contractile bacterium from a deep-sea anoxic brine lake.</title>
        <authorList>
            <person name="Antunes A."/>
            <person name="Alam I."/>
            <person name="El Dorry H."/>
            <person name="Siam R."/>
            <person name="Robertson A."/>
            <person name="Bajic V.B."/>
            <person name="Stingl U."/>
        </authorList>
    </citation>
    <scope>NUCLEOTIDE SEQUENCE [LARGE SCALE GENOMIC DNA]</scope>
    <source>
        <strain evidence="7 8">SSD-17B</strain>
    </source>
</reference>
<evidence type="ECO:0000313" key="7">
    <source>
        <dbReference type="EMBL" id="ERJ12502.1"/>
    </source>
</evidence>
<keyword evidence="3" id="KW-0408">Iron</keyword>
<evidence type="ECO:0000256" key="3">
    <source>
        <dbReference type="ARBA" id="ARBA00023004"/>
    </source>
</evidence>
<dbReference type="RefSeq" id="WP_008824919.1">
    <property type="nucleotide sequence ID" value="NZ_AFNU02000004.1"/>
</dbReference>
<dbReference type="Proteomes" id="UP000005707">
    <property type="component" value="Unassembled WGS sequence"/>
</dbReference>
<feature type="region of interest" description="Disordered" evidence="6">
    <location>
        <begin position="86"/>
        <end position="108"/>
    </location>
</feature>
<proteinExistence type="predicted"/>
<gene>
    <name evidence="7" type="ORF">HLPCO_001488</name>
</gene>
<evidence type="ECO:0000256" key="4">
    <source>
        <dbReference type="ARBA" id="ARBA00033738"/>
    </source>
</evidence>
<dbReference type="Gene3D" id="6.10.140.1960">
    <property type="match status" value="1"/>
</dbReference>
<dbReference type="STRING" id="1033810.HLPCO_001488"/>
<evidence type="ECO:0008006" key="9">
    <source>
        <dbReference type="Google" id="ProtNLM"/>
    </source>
</evidence>
<sequence length="108" mass="12933">MNDYHEPIEKLDEHALNCVRALKSLMEEVEAVNWYHQRIAASNDEDLKHILEHNRNEEIEHACMALEWLRKNMPGWDEEMRRNLFKEDKTDETNENDSLNIGNLKNMK</sequence>